<dbReference type="GO" id="GO:0009279">
    <property type="term" value="C:cell outer membrane"/>
    <property type="evidence" value="ECO:0007669"/>
    <property type="project" value="UniProtKB-SubCell"/>
</dbReference>
<comment type="subcellular location">
    <subcellularLocation>
        <location evidence="1">Cell outer membrane</location>
    </subcellularLocation>
</comment>
<dbReference type="InterPro" id="IPR011990">
    <property type="entry name" value="TPR-like_helical_dom_sf"/>
</dbReference>
<gene>
    <name evidence="7" type="ORF">EVA_09968</name>
</gene>
<proteinExistence type="predicted"/>
<feature type="domain" description="SusD-like N-terminal" evidence="6">
    <location>
        <begin position="24"/>
        <end position="226"/>
    </location>
</feature>
<organism evidence="7">
    <name type="scientific">gut metagenome</name>
    <dbReference type="NCBI Taxonomy" id="749906"/>
    <lineage>
        <taxon>unclassified sequences</taxon>
        <taxon>metagenomes</taxon>
        <taxon>organismal metagenomes</taxon>
    </lineage>
</organism>
<dbReference type="Gene3D" id="1.25.40.390">
    <property type="match status" value="1"/>
</dbReference>
<evidence type="ECO:0000256" key="4">
    <source>
        <dbReference type="ARBA" id="ARBA00023237"/>
    </source>
</evidence>
<dbReference type="Pfam" id="PF07980">
    <property type="entry name" value="SusD_RagB"/>
    <property type="match status" value="1"/>
</dbReference>
<evidence type="ECO:0000259" key="6">
    <source>
        <dbReference type="Pfam" id="PF14322"/>
    </source>
</evidence>
<dbReference type="InterPro" id="IPR033985">
    <property type="entry name" value="SusD-like_N"/>
</dbReference>
<reference evidence="7" key="1">
    <citation type="journal article" date="2012" name="PLoS ONE">
        <title>Gene sets for utilization of primary and secondary nutrition supplies in the distal gut of endangered iberian lynx.</title>
        <authorList>
            <person name="Alcaide M."/>
            <person name="Messina E."/>
            <person name="Richter M."/>
            <person name="Bargiela R."/>
            <person name="Peplies J."/>
            <person name="Huws S.A."/>
            <person name="Newbold C.J."/>
            <person name="Golyshin P.N."/>
            <person name="Simon M.A."/>
            <person name="Lopez G."/>
            <person name="Yakimov M.M."/>
            <person name="Ferrer M."/>
        </authorList>
    </citation>
    <scope>NUCLEOTIDE SEQUENCE</scope>
</reference>
<evidence type="ECO:0000256" key="2">
    <source>
        <dbReference type="ARBA" id="ARBA00022729"/>
    </source>
</evidence>
<evidence type="ECO:0000313" key="7">
    <source>
        <dbReference type="EMBL" id="EJX01928.1"/>
    </source>
</evidence>
<feature type="domain" description="RagB/SusD" evidence="5">
    <location>
        <begin position="328"/>
        <end position="471"/>
    </location>
</feature>
<evidence type="ECO:0000256" key="1">
    <source>
        <dbReference type="ARBA" id="ARBA00004442"/>
    </source>
</evidence>
<keyword evidence="4" id="KW-0998">Cell outer membrane</keyword>
<accession>J9GIV6</accession>
<dbReference type="InterPro" id="IPR012944">
    <property type="entry name" value="SusD_RagB_dom"/>
</dbReference>
<keyword evidence="3" id="KW-0472">Membrane</keyword>
<comment type="caution">
    <text evidence="7">The sequence shown here is derived from an EMBL/GenBank/DDBJ whole genome shotgun (WGS) entry which is preliminary data.</text>
</comment>
<keyword evidence="2" id="KW-0732">Signal</keyword>
<evidence type="ECO:0000256" key="3">
    <source>
        <dbReference type="ARBA" id="ARBA00023136"/>
    </source>
</evidence>
<protein>
    <submittedName>
        <fullName evidence="7">Secreted protein containing RagB/SusD domain protein</fullName>
    </submittedName>
</protein>
<sequence length="506" mass="57593">MKRFTLYTILGAVLITGMTSCDSFLDTMPDQRTELGNVEKVRDILLSAYPNRHPELMFEFMSDNYEDNGVNYKSPESDEINSYFWQDLTGISYDSPQSMWDAYYSAIAAANQALEAIDGLGTPEASLPYKGEALLCRAYGHFMLANIFCMAYQPATASQLLGIPYTKKPEKAVGEIYDRGTLEEVYQQIDADIEEALPLIKKTQFTIPVYHFNSKAAYAFAARFNLFYGKDYDKVIRYATEAIGDNPTSVLRDLKGYNRFTTTTEWTHGYISAEEPANLMLLTTISRYYRSHNKRYSITQSIFNTHLAWSPLPGNAKPEVYNTVFHLDYMSYFIPKMTEIFEITDQMSQTGLPHIVVPLFTTDETLLCRAEAYILKKAYEQAATDLSYWYSKKGAKACTVDEIVSHYSPRVVDGEQIENPNATPLNTGVTYEEKQLRMLQAVLHVRRIETLHEGMRWLDIKRYGIECQHTVANQEPLILKADDLRKAIQIPSQVLAAPGNMAPNPR</sequence>
<name>J9GIV6_9ZZZZ</name>
<evidence type="ECO:0000259" key="5">
    <source>
        <dbReference type="Pfam" id="PF07980"/>
    </source>
</evidence>
<dbReference type="EMBL" id="AMCI01002764">
    <property type="protein sequence ID" value="EJX01928.1"/>
    <property type="molecule type" value="Genomic_DNA"/>
</dbReference>
<dbReference type="PROSITE" id="PS51257">
    <property type="entry name" value="PROKAR_LIPOPROTEIN"/>
    <property type="match status" value="1"/>
</dbReference>
<dbReference type="Pfam" id="PF14322">
    <property type="entry name" value="SusD-like_3"/>
    <property type="match status" value="1"/>
</dbReference>
<dbReference type="AlphaFoldDB" id="J9GIV6"/>
<dbReference type="SUPFAM" id="SSF48452">
    <property type="entry name" value="TPR-like"/>
    <property type="match status" value="1"/>
</dbReference>